<evidence type="ECO:0000313" key="3">
    <source>
        <dbReference type="Proteomes" id="UP000794436"/>
    </source>
</evidence>
<dbReference type="AlphaFoldDB" id="A0A8K1CLE4"/>
<evidence type="ECO:0000256" key="1">
    <source>
        <dbReference type="SAM" id="SignalP"/>
    </source>
</evidence>
<dbReference type="Proteomes" id="UP000794436">
    <property type="component" value="Unassembled WGS sequence"/>
</dbReference>
<feature type="signal peptide" evidence="1">
    <location>
        <begin position="1"/>
        <end position="23"/>
    </location>
</feature>
<keyword evidence="1" id="KW-0732">Signal</keyword>
<sequence>MPPGRFHALLVALVLWCSCGAHAQFLRTKELVMTDLQIVHGATEAEAKAQCVQLALERKANWLVTGQNLNTTRGGDAAVRSGVNTTEDEGDDAFVLLCMRQDSVESVRNDPPDLFVVQSVDVLAEDACPSAMVEFYQPRNGVVTCLKLVPTFIALGSGLYVSDMTTVQSLMDRSEILGWSTLDTSIQTNGRVTTSNTTSNEPVSVFLAFKRPVRRVRNVKVRSNIHRKNHVKACRTKYGETWEEAGPGFLVEDDDRITILCVERGPSPISFERVLVNVSVATSTVGCPRGFEDPLELSES</sequence>
<name>A0A8K1CLE4_PYTOL</name>
<reference evidence="2" key="1">
    <citation type="submission" date="2019-03" db="EMBL/GenBank/DDBJ databases">
        <title>Long read genome sequence of the mycoparasitic Pythium oligandrum ATCC 38472 isolated from sugarbeet rhizosphere.</title>
        <authorList>
            <person name="Gaulin E."/>
        </authorList>
    </citation>
    <scope>NUCLEOTIDE SEQUENCE</scope>
    <source>
        <strain evidence="2">ATCC 38472_TT</strain>
    </source>
</reference>
<organism evidence="2 3">
    <name type="scientific">Pythium oligandrum</name>
    <name type="common">Mycoparasitic fungus</name>
    <dbReference type="NCBI Taxonomy" id="41045"/>
    <lineage>
        <taxon>Eukaryota</taxon>
        <taxon>Sar</taxon>
        <taxon>Stramenopiles</taxon>
        <taxon>Oomycota</taxon>
        <taxon>Peronosporomycetes</taxon>
        <taxon>Pythiales</taxon>
        <taxon>Pythiaceae</taxon>
        <taxon>Pythium</taxon>
    </lineage>
</organism>
<dbReference type="PROSITE" id="PS51257">
    <property type="entry name" value="PROKAR_LIPOPROTEIN"/>
    <property type="match status" value="1"/>
</dbReference>
<dbReference type="EMBL" id="SPLM01000037">
    <property type="protein sequence ID" value="TMW65632.1"/>
    <property type="molecule type" value="Genomic_DNA"/>
</dbReference>
<evidence type="ECO:0000313" key="2">
    <source>
        <dbReference type="EMBL" id="TMW65632.1"/>
    </source>
</evidence>
<gene>
    <name evidence="2" type="ORF">Poli38472_008274</name>
</gene>
<comment type="caution">
    <text evidence="2">The sequence shown here is derived from an EMBL/GenBank/DDBJ whole genome shotgun (WGS) entry which is preliminary data.</text>
</comment>
<protein>
    <submittedName>
        <fullName evidence="2">Uncharacterized protein</fullName>
    </submittedName>
</protein>
<feature type="chain" id="PRO_5035445979" evidence="1">
    <location>
        <begin position="24"/>
        <end position="300"/>
    </location>
</feature>
<accession>A0A8K1CLE4</accession>
<keyword evidence="3" id="KW-1185">Reference proteome</keyword>
<proteinExistence type="predicted"/>